<proteinExistence type="predicted"/>
<dbReference type="GO" id="GO:0003677">
    <property type="term" value="F:DNA binding"/>
    <property type="evidence" value="ECO:0007669"/>
    <property type="project" value="InterPro"/>
</dbReference>
<dbReference type="EMBL" id="LR796173">
    <property type="protein sequence ID" value="CAB4123603.1"/>
    <property type="molecule type" value="Genomic_DNA"/>
</dbReference>
<dbReference type="SUPFAM" id="SSF47413">
    <property type="entry name" value="lambda repressor-like DNA-binding domains"/>
    <property type="match status" value="1"/>
</dbReference>
<reference evidence="1" key="1">
    <citation type="submission" date="2020-04" db="EMBL/GenBank/DDBJ databases">
        <authorList>
            <person name="Chiriac C."/>
            <person name="Salcher M."/>
            <person name="Ghai R."/>
            <person name="Kavagutti S V."/>
        </authorList>
    </citation>
    <scope>NUCLEOTIDE SEQUENCE</scope>
</reference>
<evidence type="ECO:0000313" key="2">
    <source>
        <dbReference type="EMBL" id="CAB4123603.1"/>
    </source>
</evidence>
<organism evidence="1">
    <name type="scientific">uncultured Caudovirales phage</name>
    <dbReference type="NCBI Taxonomy" id="2100421"/>
    <lineage>
        <taxon>Viruses</taxon>
        <taxon>Duplodnaviria</taxon>
        <taxon>Heunggongvirae</taxon>
        <taxon>Uroviricota</taxon>
        <taxon>Caudoviricetes</taxon>
        <taxon>Peduoviridae</taxon>
        <taxon>Maltschvirus</taxon>
        <taxon>Maltschvirus maltsch</taxon>
    </lineage>
</organism>
<dbReference type="InterPro" id="IPR010982">
    <property type="entry name" value="Lambda_DNA-bd_dom_sf"/>
</dbReference>
<gene>
    <name evidence="1" type="ORF">UFOVP32_53</name>
    <name evidence="2" type="ORF">UFOVP50_23</name>
</gene>
<sequence>MSTINADKRRKALEKWLEDHGHSPYSAAKAAGFAPAAIYNFLSGTSDSLSSRVLEKLAAMANSSVDAILTGSQPHGVIAITSRVGGSGKMFPVDEDEKLTIARPPGVSANEEIAAAIVDGDGLHPIPSGWAVFYRVKPEPASALLGQMAVVRYSGGGERPVIRTIRRGGEPDTFSLQAFGGALIEDVEIVACHRVVAFSQPT</sequence>
<evidence type="ECO:0008006" key="3">
    <source>
        <dbReference type="Google" id="ProtNLM"/>
    </source>
</evidence>
<evidence type="ECO:0000313" key="1">
    <source>
        <dbReference type="EMBL" id="CAB4122687.1"/>
    </source>
</evidence>
<accession>A0A6J5KP68</accession>
<dbReference type="EMBL" id="LR796160">
    <property type="protein sequence ID" value="CAB4122687.1"/>
    <property type="molecule type" value="Genomic_DNA"/>
</dbReference>
<name>A0A6J5KP68_9CAUD</name>
<protein>
    <recommendedName>
        <fullName evidence="3">HTH_XRE domain containing protein</fullName>
    </recommendedName>
</protein>